<feature type="region of interest" description="Disordered" evidence="1">
    <location>
        <begin position="1"/>
        <end position="44"/>
    </location>
</feature>
<accession>V8N277</accession>
<reference evidence="2 3" key="1">
    <citation type="journal article" date="2013" name="Proc. Natl. Acad. Sci. U.S.A.">
        <title>The king cobra genome reveals dynamic gene evolution and adaptation in the snake venom system.</title>
        <authorList>
            <person name="Vonk F.J."/>
            <person name="Casewell N.R."/>
            <person name="Henkel C.V."/>
            <person name="Heimberg A.M."/>
            <person name="Jansen H.J."/>
            <person name="McCleary R.J."/>
            <person name="Kerkkamp H.M."/>
            <person name="Vos R.A."/>
            <person name="Guerreiro I."/>
            <person name="Calvete J.J."/>
            <person name="Wuster W."/>
            <person name="Woods A.E."/>
            <person name="Logan J.M."/>
            <person name="Harrison R.A."/>
            <person name="Castoe T.A."/>
            <person name="de Koning A.P."/>
            <person name="Pollock D.D."/>
            <person name="Yandell M."/>
            <person name="Calderon D."/>
            <person name="Renjifo C."/>
            <person name="Currier R.B."/>
            <person name="Salgado D."/>
            <person name="Pla D."/>
            <person name="Sanz L."/>
            <person name="Hyder A.S."/>
            <person name="Ribeiro J.M."/>
            <person name="Arntzen J.W."/>
            <person name="van den Thillart G.E."/>
            <person name="Boetzer M."/>
            <person name="Pirovano W."/>
            <person name="Dirks R.P."/>
            <person name="Spaink H.P."/>
            <person name="Duboule D."/>
            <person name="McGlinn E."/>
            <person name="Kini R.M."/>
            <person name="Richardson M.K."/>
        </authorList>
    </citation>
    <scope>NUCLEOTIDE SEQUENCE</scope>
    <source>
        <tissue evidence="2">Blood</tissue>
    </source>
</reference>
<evidence type="ECO:0000313" key="2">
    <source>
        <dbReference type="EMBL" id="ETE56374.1"/>
    </source>
</evidence>
<dbReference type="EMBL" id="AZIM01025373">
    <property type="protein sequence ID" value="ETE56374.1"/>
    <property type="molecule type" value="Genomic_DNA"/>
</dbReference>
<sequence length="54" mass="5423">MDRPGAPPMPVTARGGVEDGPWTCTEGRGASSRQGSSAPPPCRGVQLLFQAAGG</sequence>
<dbReference type="Proteomes" id="UP000018936">
    <property type="component" value="Unassembled WGS sequence"/>
</dbReference>
<keyword evidence="3" id="KW-1185">Reference proteome</keyword>
<gene>
    <name evidence="2" type="ORF">L345_17915</name>
</gene>
<feature type="compositionally biased region" description="Low complexity" evidence="1">
    <location>
        <begin position="27"/>
        <end position="37"/>
    </location>
</feature>
<organism evidence="2 3">
    <name type="scientific">Ophiophagus hannah</name>
    <name type="common">King cobra</name>
    <name type="synonym">Naja hannah</name>
    <dbReference type="NCBI Taxonomy" id="8665"/>
    <lineage>
        <taxon>Eukaryota</taxon>
        <taxon>Metazoa</taxon>
        <taxon>Chordata</taxon>
        <taxon>Craniata</taxon>
        <taxon>Vertebrata</taxon>
        <taxon>Euteleostomi</taxon>
        <taxon>Lepidosauria</taxon>
        <taxon>Squamata</taxon>
        <taxon>Bifurcata</taxon>
        <taxon>Unidentata</taxon>
        <taxon>Episquamata</taxon>
        <taxon>Toxicofera</taxon>
        <taxon>Serpentes</taxon>
        <taxon>Colubroidea</taxon>
        <taxon>Elapidae</taxon>
        <taxon>Elapinae</taxon>
        <taxon>Ophiophagus</taxon>
    </lineage>
</organism>
<proteinExistence type="predicted"/>
<dbReference type="AlphaFoldDB" id="V8N277"/>
<comment type="caution">
    <text evidence="2">The sequence shown here is derived from an EMBL/GenBank/DDBJ whole genome shotgun (WGS) entry which is preliminary data.</text>
</comment>
<evidence type="ECO:0000256" key="1">
    <source>
        <dbReference type="SAM" id="MobiDB-lite"/>
    </source>
</evidence>
<evidence type="ECO:0000313" key="3">
    <source>
        <dbReference type="Proteomes" id="UP000018936"/>
    </source>
</evidence>
<name>V8N277_OPHHA</name>
<feature type="compositionally biased region" description="Pro residues" evidence="1">
    <location>
        <begin position="1"/>
        <end position="10"/>
    </location>
</feature>
<protein>
    <submittedName>
        <fullName evidence="2">Uncharacterized protein</fullName>
    </submittedName>
</protein>